<evidence type="ECO:0000256" key="4">
    <source>
        <dbReference type="ARBA" id="ARBA00022777"/>
    </source>
</evidence>
<dbReference type="Proteomes" id="UP001176940">
    <property type="component" value="Unassembled WGS sequence"/>
</dbReference>
<keyword evidence="1" id="KW-0723">Serine/threonine-protein kinase</keyword>
<reference evidence="7" key="1">
    <citation type="submission" date="2023-07" db="EMBL/GenBank/DDBJ databases">
        <authorList>
            <person name="Stuckert A."/>
        </authorList>
    </citation>
    <scope>NUCLEOTIDE SEQUENCE</scope>
</reference>
<evidence type="ECO:0000256" key="2">
    <source>
        <dbReference type="ARBA" id="ARBA00022679"/>
    </source>
</evidence>
<accession>A0ABN9M2S8</accession>
<feature type="domain" description="Protein kinase" evidence="6">
    <location>
        <begin position="1"/>
        <end position="89"/>
    </location>
</feature>
<evidence type="ECO:0000313" key="8">
    <source>
        <dbReference type="Proteomes" id="UP001176940"/>
    </source>
</evidence>
<evidence type="ECO:0000313" key="7">
    <source>
        <dbReference type="EMBL" id="CAJ0954562.1"/>
    </source>
</evidence>
<keyword evidence="2" id="KW-0808">Transferase</keyword>
<dbReference type="PANTHER" id="PTHR24351">
    <property type="entry name" value="RIBOSOMAL PROTEIN S6 KINASE"/>
    <property type="match status" value="1"/>
</dbReference>
<evidence type="ECO:0000256" key="5">
    <source>
        <dbReference type="ARBA" id="ARBA00022840"/>
    </source>
</evidence>
<evidence type="ECO:0000259" key="6">
    <source>
        <dbReference type="PROSITE" id="PS50011"/>
    </source>
</evidence>
<dbReference type="SUPFAM" id="SSF56112">
    <property type="entry name" value="Protein kinase-like (PK-like)"/>
    <property type="match status" value="1"/>
</dbReference>
<evidence type="ECO:0000256" key="1">
    <source>
        <dbReference type="ARBA" id="ARBA00022527"/>
    </source>
</evidence>
<dbReference type="Pfam" id="PF00069">
    <property type="entry name" value="Pkinase"/>
    <property type="match status" value="1"/>
</dbReference>
<keyword evidence="3" id="KW-0547">Nucleotide-binding</keyword>
<evidence type="ECO:0000256" key="3">
    <source>
        <dbReference type="ARBA" id="ARBA00022741"/>
    </source>
</evidence>
<comment type="caution">
    <text evidence="7">The sequence shown here is derived from an EMBL/GenBank/DDBJ whole genome shotgun (WGS) entry which is preliminary data.</text>
</comment>
<organism evidence="7 8">
    <name type="scientific">Ranitomeya imitator</name>
    <name type="common">mimic poison frog</name>
    <dbReference type="NCBI Taxonomy" id="111125"/>
    <lineage>
        <taxon>Eukaryota</taxon>
        <taxon>Metazoa</taxon>
        <taxon>Chordata</taxon>
        <taxon>Craniata</taxon>
        <taxon>Vertebrata</taxon>
        <taxon>Euteleostomi</taxon>
        <taxon>Amphibia</taxon>
        <taxon>Batrachia</taxon>
        <taxon>Anura</taxon>
        <taxon>Neobatrachia</taxon>
        <taxon>Hyloidea</taxon>
        <taxon>Dendrobatidae</taxon>
        <taxon>Dendrobatinae</taxon>
        <taxon>Ranitomeya</taxon>
    </lineage>
</organism>
<keyword evidence="4" id="KW-0418">Kinase</keyword>
<dbReference type="InterPro" id="IPR000719">
    <property type="entry name" value="Prot_kinase_dom"/>
</dbReference>
<protein>
    <recommendedName>
        <fullName evidence="6">Protein kinase domain-containing protein</fullName>
    </recommendedName>
</protein>
<dbReference type="EMBL" id="CAUEEQ010038620">
    <property type="protein sequence ID" value="CAJ0954562.1"/>
    <property type="molecule type" value="Genomic_DNA"/>
</dbReference>
<keyword evidence="5" id="KW-0067">ATP-binding</keyword>
<keyword evidence="8" id="KW-1185">Reference proteome</keyword>
<gene>
    <name evidence="7" type="ORF">RIMI_LOCUS14763299</name>
</gene>
<sequence>MALEVLLEKAYNVAVHWWSLGIVVSQMSSGHSLFYNGATKQTVYMSTTTKEAKFPAWLEVDLKHLIKKLLRKSPERHLSVREHQRPPMFRAYLVGGTRGEEDRAAFYTFPSCSGVLHATTFTCEITFLILTKRTRDS</sequence>
<dbReference type="InterPro" id="IPR011009">
    <property type="entry name" value="Kinase-like_dom_sf"/>
</dbReference>
<proteinExistence type="predicted"/>
<dbReference type="PROSITE" id="PS50011">
    <property type="entry name" value="PROTEIN_KINASE_DOM"/>
    <property type="match status" value="1"/>
</dbReference>
<name>A0ABN9M2S8_9NEOB</name>
<dbReference type="Gene3D" id="1.10.510.10">
    <property type="entry name" value="Transferase(Phosphotransferase) domain 1"/>
    <property type="match status" value="1"/>
</dbReference>